<reference evidence="2 3" key="1">
    <citation type="submission" date="2017-05" db="EMBL/GenBank/DDBJ databases">
        <authorList>
            <person name="Varghese N."/>
            <person name="Submissions S."/>
        </authorList>
    </citation>
    <scope>NUCLEOTIDE SEQUENCE [LARGE SCALE GENOMIC DNA]</scope>
    <source>
        <strain evidence="2 3">DSM 15360</strain>
    </source>
</reference>
<feature type="transmembrane region" description="Helical" evidence="1">
    <location>
        <begin position="6"/>
        <end position="25"/>
    </location>
</feature>
<evidence type="ECO:0000313" key="2">
    <source>
        <dbReference type="EMBL" id="SMP03527.1"/>
    </source>
</evidence>
<keyword evidence="1" id="KW-0472">Membrane</keyword>
<gene>
    <name evidence="2" type="ORF">SAMN06265367_101186</name>
</gene>
<protein>
    <submittedName>
        <fullName evidence="2">Uncharacterized protein</fullName>
    </submittedName>
</protein>
<organism evidence="2 3">
    <name type="scientific">Algoriphagus winogradskyi</name>
    <dbReference type="NCBI Taxonomy" id="237017"/>
    <lineage>
        <taxon>Bacteria</taxon>
        <taxon>Pseudomonadati</taxon>
        <taxon>Bacteroidota</taxon>
        <taxon>Cytophagia</taxon>
        <taxon>Cytophagales</taxon>
        <taxon>Cyclobacteriaceae</taxon>
        <taxon>Algoriphagus</taxon>
    </lineage>
</organism>
<comment type="caution">
    <text evidence="2">The sequence shown here is derived from an EMBL/GenBank/DDBJ whole genome shotgun (WGS) entry which is preliminary data.</text>
</comment>
<sequence length="92" mass="10834">MSLEKRRIAIISGLVILSFFSLLFANQLELKKTLGNTVFQFIGSWLLSFVFTQFYNKYYNSSSFTWWVRLYLLMIVGTIFWAFLLKVETIGI</sequence>
<name>A0ABY1N8S2_9BACT</name>
<evidence type="ECO:0000313" key="3">
    <source>
        <dbReference type="Proteomes" id="UP001157915"/>
    </source>
</evidence>
<accession>A0ABY1N8S2</accession>
<proteinExistence type="predicted"/>
<feature type="transmembrane region" description="Helical" evidence="1">
    <location>
        <begin position="66"/>
        <end position="85"/>
    </location>
</feature>
<dbReference type="EMBL" id="FXUA01000001">
    <property type="protein sequence ID" value="SMP03527.1"/>
    <property type="molecule type" value="Genomic_DNA"/>
</dbReference>
<feature type="transmembrane region" description="Helical" evidence="1">
    <location>
        <begin position="37"/>
        <end position="54"/>
    </location>
</feature>
<keyword evidence="1" id="KW-0812">Transmembrane</keyword>
<evidence type="ECO:0000256" key="1">
    <source>
        <dbReference type="SAM" id="Phobius"/>
    </source>
</evidence>
<keyword evidence="1" id="KW-1133">Transmembrane helix</keyword>
<dbReference type="Proteomes" id="UP001157915">
    <property type="component" value="Unassembled WGS sequence"/>
</dbReference>
<keyword evidence="3" id="KW-1185">Reference proteome</keyword>